<evidence type="ECO:0000259" key="4">
    <source>
        <dbReference type="PROSITE" id="PS50003"/>
    </source>
</evidence>
<feature type="compositionally biased region" description="Low complexity" evidence="3">
    <location>
        <begin position="415"/>
        <end position="434"/>
    </location>
</feature>
<dbReference type="GO" id="GO:0007030">
    <property type="term" value="P:Golgi organization"/>
    <property type="evidence" value="ECO:0007669"/>
    <property type="project" value="TreeGrafter"/>
</dbReference>
<dbReference type="PANTHER" id="PTHR46556:SF1">
    <property type="entry name" value="PLECKSTRIN HOMOLOGY DOMAIN-CONTAINING FAMILY M MEMBER 2"/>
    <property type="match status" value="1"/>
</dbReference>
<dbReference type="GO" id="GO:0032880">
    <property type="term" value="P:regulation of protein localization"/>
    <property type="evidence" value="ECO:0007669"/>
    <property type="project" value="TreeGrafter"/>
</dbReference>
<protein>
    <submittedName>
        <fullName evidence="6">Pleckstrin y domain-containing family M member 2</fullName>
    </submittedName>
</protein>
<dbReference type="Pfam" id="PF00169">
    <property type="entry name" value="PH"/>
    <property type="match status" value="1"/>
</dbReference>
<gene>
    <name evidence="6" type="primary">PLEKHM2</name>
    <name evidence="6" type="ORF">E2C01_007654</name>
</gene>
<feature type="region of interest" description="Disordered" evidence="3">
    <location>
        <begin position="779"/>
        <end position="845"/>
    </location>
</feature>
<dbReference type="InterPro" id="IPR053015">
    <property type="entry name" value="PH_domain-containing_M2"/>
</dbReference>
<keyword evidence="7" id="KW-1185">Reference proteome</keyword>
<dbReference type="Pfam" id="PF02759">
    <property type="entry name" value="RUN"/>
    <property type="match status" value="1"/>
</dbReference>
<keyword evidence="2" id="KW-0458">Lysosome</keyword>
<evidence type="ECO:0000313" key="7">
    <source>
        <dbReference type="Proteomes" id="UP000324222"/>
    </source>
</evidence>
<dbReference type="SUPFAM" id="SSF140741">
    <property type="entry name" value="RUN domain-like"/>
    <property type="match status" value="1"/>
</dbReference>
<sequence>MTTIRGGVKDRIIHEIGRAIKQAQLEWCGVGCVRACTGRWLVLSLDAALLHGLRSLGHGYWPVVSTLLDRPSLSTITSLPYATKPLTRGRSWICLCLNEGQLENYIHVLTSHTGLLAAHYEAHGLLRDPHRAHLLLMLAAGLEHLKFAIPMLSVEEEAPVSYPRCEDLDTSIHIEHIPKVSRRKRQSRSSSQNSSAGTTPITSTPASSEKKKENEHHRSTGGSLCGEASVPLDDRTEAPQSGGENCDNYCKEGDSAARNKENTKGCSRLMADNVETQGCREKFVTVNDTRSSCVETKSTEESKCGQQENDYTGVEPKVVLRQNVSSTKNSEKRVSFTDTLETESNNKTMHKRLSLCSSSGRGMEIRDLSDLKELLSSLKVQGMLPMTLPVLSERAPPEGQEDPPLHQSITSLFQNNNNNNSVSDDSNNNNASDVPTGESLDSEQEKKATQETDPQVGCFSHHSDIIDGVRWEELTKIGQEMLKEGFHEDGKIGKEELISRIYQDYKAGDTQRPTGTRPKRRQDYLNQSDIQTWQTGSKNSSLQRFPKRRGCYSKIHHSNLADRRQLYKQFYKEEKRWPSLHIPAKVDPSAFKEEEERLALEVAQGQSNLTLPGTQMFSLREGHSTGQNVGVQVVLSSHALYVVAPLPRGAKPRHTLKYADIHTIIVGANDLWVCVLSKEAMREDFSVTGAFPGVQLEVGDPDVTHSLMNSLELAIRRHFLSGKLGMRPVPAPPLEKDLKPSTRKGFLQEFTRECVDNFSNSLLEESLLNAWDSRKTVDVSQESSESSEASPAVTPGSAHSSQESTDASQLSTDISDMSNDSSQSEASHTSGELSRASSDASQVSNDISHLSSDVILGSTDSSRHASDLSNSLSDETPTSSDMVQSLSSISDASLNMSQTSGHEEPESCNTSQRSGGTIKGSTGMEHTHPVELELQKQNRFYSFAGGYSRWNGAYLEQSLPAVVVHPAWELSGLSRWLKSRLRLQESPEVVGYWLVDWEDGSSLGGGDSVYGPLGPTKEGSLMFKPPGLLMPWRPAYFILKAGVLYQFNDARERLPHMIVEVVQCVGCVRLSSSQRPHAFQLLRKKEAPLMLAASDEHQASLWLQAFLTIINSGVRDISERTQMPCRVVLLESGVLLAQQSDLFLGPPPQLDSNSSEKDNSGTTSQQLVDASSSSQAPQVQLPLEKKEPEKLKNMHLLHLKERKPLSSSLSSLNHVSGTSSVPGSPVRRISRGEKCLSPARKSLHLRQNSLSRLLDLETASEKQHNIEKPSPPSPQRKLSIQNIPVEKMREEENPHNTESFRYTGEVKVLTISALEHLSSVSIYAECPTTCLLEFECSEAGEISGDWAIYFRSGGQLQQFLASLANTWQSCSEVEFPLRRVEDAGVQQFLLEGSQISSNGWSLLHL</sequence>
<feature type="region of interest" description="Disordered" evidence="3">
    <location>
        <begin position="1259"/>
        <end position="1278"/>
    </location>
</feature>
<dbReference type="InterPro" id="IPR001849">
    <property type="entry name" value="PH_domain"/>
</dbReference>
<feature type="compositionally biased region" description="Polar residues" evidence="3">
    <location>
        <begin position="1160"/>
        <end position="1178"/>
    </location>
</feature>
<reference evidence="6 7" key="1">
    <citation type="submission" date="2019-05" db="EMBL/GenBank/DDBJ databases">
        <title>Another draft genome of Portunus trituberculatus and its Hox gene families provides insights of decapod evolution.</title>
        <authorList>
            <person name="Jeong J.-H."/>
            <person name="Song I."/>
            <person name="Kim S."/>
            <person name="Choi T."/>
            <person name="Kim D."/>
            <person name="Ryu S."/>
            <person name="Kim W."/>
        </authorList>
    </citation>
    <scope>NUCLEOTIDE SEQUENCE [LARGE SCALE GENOMIC DNA]</scope>
    <source>
        <tissue evidence="6">Muscle</tissue>
    </source>
</reference>
<feature type="region of interest" description="Disordered" evidence="3">
    <location>
        <begin position="176"/>
        <end position="246"/>
    </location>
</feature>
<feature type="compositionally biased region" description="Basic and acidic residues" evidence="3">
    <location>
        <begin position="208"/>
        <end position="218"/>
    </location>
</feature>
<dbReference type="Gene3D" id="2.30.29.30">
    <property type="entry name" value="Pleckstrin-homology domain (PH domain)/Phosphotyrosine-binding domain (PTB)"/>
    <property type="match status" value="1"/>
</dbReference>
<feature type="domain" description="RUN" evidence="5">
    <location>
        <begin position="32"/>
        <end position="154"/>
    </location>
</feature>
<feature type="compositionally biased region" description="Low complexity" evidence="3">
    <location>
        <begin position="780"/>
        <end position="790"/>
    </location>
</feature>
<dbReference type="InterPro" id="IPR004012">
    <property type="entry name" value="Run_dom"/>
</dbReference>
<dbReference type="Gene3D" id="1.20.58.900">
    <property type="match status" value="1"/>
</dbReference>
<evidence type="ECO:0000256" key="3">
    <source>
        <dbReference type="SAM" id="MobiDB-lite"/>
    </source>
</evidence>
<organism evidence="6 7">
    <name type="scientific">Portunus trituberculatus</name>
    <name type="common">Swimming crab</name>
    <name type="synonym">Neptunus trituberculatus</name>
    <dbReference type="NCBI Taxonomy" id="210409"/>
    <lineage>
        <taxon>Eukaryota</taxon>
        <taxon>Metazoa</taxon>
        <taxon>Ecdysozoa</taxon>
        <taxon>Arthropoda</taxon>
        <taxon>Crustacea</taxon>
        <taxon>Multicrustacea</taxon>
        <taxon>Malacostraca</taxon>
        <taxon>Eumalacostraca</taxon>
        <taxon>Eucarida</taxon>
        <taxon>Decapoda</taxon>
        <taxon>Pleocyemata</taxon>
        <taxon>Brachyura</taxon>
        <taxon>Eubrachyura</taxon>
        <taxon>Portunoidea</taxon>
        <taxon>Portunidae</taxon>
        <taxon>Portuninae</taxon>
        <taxon>Portunus</taxon>
    </lineage>
</organism>
<dbReference type="SMART" id="SM00593">
    <property type="entry name" value="RUN"/>
    <property type="match status" value="1"/>
</dbReference>
<dbReference type="EMBL" id="VSRR010000386">
    <property type="protein sequence ID" value="MPC14876.1"/>
    <property type="molecule type" value="Genomic_DNA"/>
</dbReference>
<feature type="domain" description="PH" evidence="4">
    <location>
        <begin position="1014"/>
        <end position="1111"/>
    </location>
</feature>
<accession>A0A5B7D2Y9</accession>
<dbReference type="SMART" id="SM00233">
    <property type="entry name" value="PH"/>
    <property type="match status" value="1"/>
</dbReference>
<feature type="region of interest" description="Disordered" evidence="3">
    <location>
        <begin position="858"/>
        <end position="924"/>
    </location>
</feature>
<dbReference type="PANTHER" id="PTHR46556">
    <property type="entry name" value="PLECKSTRIN HOMOLOGY DOMAIN-CONTAINING FAMILY M MEMBER 2"/>
    <property type="match status" value="1"/>
</dbReference>
<feature type="region of interest" description="Disordered" evidence="3">
    <location>
        <begin position="393"/>
        <end position="460"/>
    </location>
</feature>
<dbReference type="GO" id="GO:0010008">
    <property type="term" value="C:endosome membrane"/>
    <property type="evidence" value="ECO:0007669"/>
    <property type="project" value="TreeGrafter"/>
</dbReference>
<feature type="region of interest" description="Disordered" evidence="3">
    <location>
        <begin position="1146"/>
        <end position="1189"/>
    </location>
</feature>
<dbReference type="PROSITE" id="PS50826">
    <property type="entry name" value="RUN"/>
    <property type="match status" value="1"/>
</dbReference>
<feature type="compositionally biased region" description="Polar residues" evidence="3">
    <location>
        <begin position="196"/>
        <end position="207"/>
    </location>
</feature>
<feature type="compositionally biased region" description="Polar residues" evidence="3">
    <location>
        <begin position="867"/>
        <end position="900"/>
    </location>
</feature>
<dbReference type="InterPro" id="IPR011993">
    <property type="entry name" value="PH-like_dom_sf"/>
</dbReference>
<feature type="compositionally biased region" description="Polar residues" evidence="3">
    <location>
        <begin position="797"/>
        <end position="845"/>
    </location>
</feature>
<comment type="caution">
    <text evidence="6">The sequence shown here is derived from an EMBL/GenBank/DDBJ whole genome shotgun (WGS) entry which is preliminary data.</text>
</comment>
<dbReference type="GO" id="GO:0005765">
    <property type="term" value="C:lysosomal membrane"/>
    <property type="evidence" value="ECO:0007669"/>
    <property type="project" value="UniProtKB-SubCell"/>
</dbReference>
<comment type="subcellular location">
    <subcellularLocation>
        <location evidence="1">Lysosome membrane</location>
    </subcellularLocation>
</comment>
<dbReference type="SUPFAM" id="SSF50729">
    <property type="entry name" value="PH domain-like"/>
    <property type="match status" value="1"/>
</dbReference>
<evidence type="ECO:0000256" key="2">
    <source>
        <dbReference type="ARBA" id="ARBA00023228"/>
    </source>
</evidence>
<dbReference type="Proteomes" id="UP000324222">
    <property type="component" value="Unassembled WGS sequence"/>
</dbReference>
<feature type="compositionally biased region" description="Low complexity" evidence="3">
    <location>
        <begin position="1205"/>
        <end position="1226"/>
    </location>
</feature>
<name>A0A5B7D2Y9_PORTR</name>
<evidence type="ECO:0000313" key="6">
    <source>
        <dbReference type="EMBL" id="MPC14876.1"/>
    </source>
</evidence>
<dbReference type="PROSITE" id="PS50003">
    <property type="entry name" value="PH_DOMAIN"/>
    <property type="match status" value="1"/>
</dbReference>
<evidence type="ECO:0000256" key="1">
    <source>
        <dbReference type="ARBA" id="ARBA00004656"/>
    </source>
</evidence>
<dbReference type="InterPro" id="IPR037213">
    <property type="entry name" value="Run_dom_sf"/>
</dbReference>
<dbReference type="GO" id="GO:0032418">
    <property type="term" value="P:lysosome localization"/>
    <property type="evidence" value="ECO:0007669"/>
    <property type="project" value="TreeGrafter"/>
</dbReference>
<feature type="region of interest" description="Disordered" evidence="3">
    <location>
        <begin position="1205"/>
        <end position="1235"/>
    </location>
</feature>
<dbReference type="GO" id="GO:0019894">
    <property type="term" value="F:kinesin binding"/>
    <property type="evidence" value="ECO:0007669"/>
    <property type="project" value="TreeGrafter"/>
</dbReference>
<dbReference type="OrthoDB" id="9983817at2759"/>
<dbReference type="CDD" id="cd17680">
    <property type="entry name" value="RUN_PLEKHM2"/>
    <property type="match status" value="1"/>
</dbReference>
<dbReference type="InterPro" id="IPR047327">
    <property type="entry name" value="RUN_PLEKHM2"/>
</dbReference>
<evidence type="ECO:0000259" key="5">
    <source>
        <dbReference type="PROSITE" id="PS50826"/>
    </source>
</evidence>
<proteinExistence type="predicted"/>